<proteinExistence type="predicted"/>
<sequence>MTIGTILFTWAKGKLVGTDSQGNRYYNERWARNGYRQRRWVVYKGPVDASRVPPEWHAWLHYTVDQPLASAPEKPWLKEHRPNLTGTPGAYLPPGHDRRGGHRPAATGDYEAWQP</sequence>
<organism evidence="2 3">
    <name type="scientific">Telmatospirillum siberiense</name>
    <dbReference type="NCBI Taxonomy" id="382514"/>
    <lineage>
        <taxon>Bacteria</taxon>
        <taxon>Pseudomonadati</taxon>
        <taxon>Pseudomonadota</taxon>
        <taxon>Alphaproteobacteria</taxon>
        <taxon>Rhodospirillales</taxon>
        <taxon>Rhodospirillaceae</taxon>
        <taxon>Telmatospirillum</taxon>
    </lineage>
</organism>
<evidence type="ECO:0000313" key="2">
    <source>
        <dbReference type="EMBL" id="PKU21416.1"/>
    </source>
</evidence>
<dbReference type="NCBIfam" id="NF006040">
    <property type="entry name" value="PRK08183.1"/>
    <property type="match status" value="1"/>
</dbReference>
<dbReference type="GO" id="GO:0006979">
    <property type="term" value="P:response to oxidative stress"/>
    <property type="evidence" value="ECO:0007669"/>
    <property type="project" value="TreeGrafter"/>
</dbReference>
<name>A0A2N3PM02_9PROT</name>
<keyword evidence="3" id="KW-1185">Reference proteome</keyword>
<dbReference type="AlphaFoldDB" id="A0A2N3PM02"/>
<keyword evidence="2" id="KW-0830">Ubiquinone</keyword>
<dbReference type="PANTHER" id="PTHR12910">
    <property type="entry name" value="NADH-UBIQUINONE OXIDOREDUCTASE SUBUNIT B17.2"/>
    <property type="match status" value="1"/>
</dbReference>
<accession>A0A2N3PM02</accession>
<dbReference type="InterPro" id="IPR007763">
    <property type="entry name" value="NDUFA12"/>
</dbReference>
<dbReference type="GO" id="GO:0045271">
    <property type="term" value="C:respiratory chain complex I"/>
    <property type="evidence" value="ECO:0007669"/>
    <property type="project" value="InterPro"/>
</dbReference>
<dbReference type="Proteomes" id="UP000233293">
    <property type="component" value="Unassembled WGS sequence"/>
</dbReference>
<evidence type="ECO:0000256" key="1">
    <source>
        <dbReference type="SAM" id="MobiDB-lite"/>
    </source>
</evidence>
<dbReference type="EMBL" id="PIUM01000061">
    <property type="protein sequence ID" value="PKU21416.1"/>
    <property type="molecule type" value="Genomic_DNA"/>
</dbReference>
<comment type="caution">
    <text evidence="2">The sequence shown here is derived from an EMBL/GenBank/DDBJ whole genome shotgun (WGS) entry which is preliminary data.</text>
</comment>
<dbReference type="OrthoDB" id="9795340at2"/>
<reference evidence="3" key="1">
    <citation type="submission" date="2017-12" db="EMBL/GenBank/DDBJ databases">
        <title>Draft genome sequence of Telmatospirillum siberiense 26-4b1T, an acidotolerant peatland alphaproteobacterium potentially involved in sulfur cycling.</title>
        <authorList>
            <person name="Hausmann B."/>
            <person name="Pjevac P."/>
            <person name="Schreck K."/>
            <person name="Herbold C.W."/>
            <person name="Daims H."/>
            <person name="Wagner M."/>
            <person name="Pester M."/>
            <person name="Loy A."/>
        </authorList>
    </citation>
    <scope>NUCLEOTIDE SEQUENCE [LARGE SCALE GENOMIC DNA]</scope>
    <source>
        <strain evidence="3">26-4b1</strain>
    </source>
</reference>
<protein>
    <submittedName>
        <fullName evidence="2">NADH:ubiquinone oxidoreductase subunit NDUFA12</fullName>
    </submittedName>
</protein>
<feature type="region of interest" description="Disordered" evidence="1">
    <location>
        <begin position="78"/>
        <end position="115"/>
    </location>
</feature>
<dbReference type="PANTHER" id="PTHR12910:SF2">
    <property type="entry name" value="NADH DEHYDROGENASE [UBIQUINONE] 1 ALPHA SUBCOMPLEX SUBUNIT 12"/>
    <property type="match status" value="1"/>
</dbReference>
<gene>
    <name evidence="2" type="ORF">CWS72_26840</name>
</gene>
<evidence type="ECO:0000313" key="3">
    <source>
        <dbReference type="Proteomes" id="UP000233293"/>
    </source>
</evidence>
<dbReference type="Pfam" id="PF05071">
    <property type="entry name" value="NDUFA12"/>
    <property type="match status" value="1"/>
</dbReference>
<dbReference type="RefSeq" id="WP_101253741.1">
    <property type="nucleotide sequence ID" value="NZ_PIUM01000061.1"/>
</dbReference>